<dbReference type="InterPro" id="IPR010658">
    <property type="entry name" value="Nodulin-like"/>
</dbReference>
<dbReference type="InterPro" id="IPR036259">
    <property type="entry name" value="MFS_trans_sf"/>
</dbReference>
<feature type="transmembrane region" description="Helical" evidence="2">
    <location>
        <begin position="99"/>
        <end position="121"/>
    </location>
</feature>
<feature type="transmembrane region" description="Helical" evidence="2">
    <location>
        <begin position="67"/>
        <end position="87"/>
    </location>
</feature>
<evidence type="ECO:0000256" key="2">
    <source>
        <dbReference type="SAM" id="Phobius"/>
    </source>
</evidence>
<accession>A0AAN6DKP6</accession>
<keyword evidence="2" id="KW-1133">Transmembrane helix</keyword>
<evidence type="ECO:0000313" key="5">
    <source>
        <dbReference type="Proteomes" id="UP001196530"/>
    </source>
</evidence>
<reference evidence="4" key="1">
    <citation type="journal article" date="2021" name="G3 (Bethesda)">
        <title>Genomic diversity, chromosomal rearrangements, and interspecies hybridization in the ogataea polymorpha species complex.</title>
        <authorList>
            <person name="Hanson S.J."/>
            <person name="Cinneide E.O."/>
            <person name="Salzberg L.I."/>
            <person name="Wolfe K.H."/>
            <person name="McGowan J."/>
            <person name="Fitzpatrick D.A."/>
            <person name="Matlin K."/>
        </authorList>
    </citation>
    <scope>NUCLEOTIDE SEQUENCE</scope>
    <source>
        <strain evidence="4">61-244</strain>
    </source>
</reference>
<keyword evidence="2" id="KW-0472">Membrane</keyword>
<sequence length="442" mass="45875">MAPSAWVIVTCASIASLNCGTLYFFGAYSPQVASQLRYTAAQTSRIAIAGQSATVLAGPPCGHVIDAVGFTVPAVLGTLAIWLGYFLFYKQYSSAASNVPYSCFLFALIGVGSTGLSSACVKSSMLAWPARKGLAVALPLACYGASGIFFSRLGSWFTPGDTAEFLKMVASVTFGIGLRGGGHRDAGAVVAAACAAPHREATRTLYSRVLDGHSSAGTACRDRADVHLRSRHDCVLAVRVAVADAADSRRIRCGGAGAPARAGESALAVLDGRAPAGRAGGGRVPRARAAVANVPAARSRHADRRSPGWWHFFAKPACALFFVCGAGAGVRLAVHADTAGGERPVGDDKLQHELGAVQPDSGGDQPRAEHAVRPQLRPAYRKSGDIRGSETAVHVRIQVLQRRVLGHAGAGSGRVRVPLGAGEPADALHSAAKRGDRINNFF</sequence>
<dbReference type="EMBL" id="JAHLUX010000001">
    <property type="protein sequence ID" value="KAG7822207.1"/>
    <property type="molecule type" value="Genomic_DNA"/>
</dbReference>
<keyword evidence="2" id="KW-0812">Transmembrane</keyword>
<organism evidence="4 5">
    <name type="scientific">Pichia angusta</name>
    <name type="common">Yeast</name>
    <name type="synonym">Hansenula polymorpha</name>
    <dbReference type="NCBI Taxonomy" id="870730"/>
    <lineage>
        <taxon>Eukaryota</taxon>
        <taxon>Fungi</taxon>
        <taxon>Dikarya</taxon>
        <taxon>Ascomycota</taxon>
        <taxon>Saccharomycotina</taxon>
        <taxon>Pichiomycetes</taxon>
        <taxon>Pichiales</taxon>
        <taxon>Pichiaceae</taxon>
        <taxon>Ogataea</taxon>
    </lineage>
</organism>
<dbReference type="Gene3D" id="1.20.1250.20">
    <property type="entry name" value="MFS general substrate transporter like domains"/>
    <property type="match status" value="1"/>
</dbReference>
<evidence type="ECO:0000256" key="1">
    <source>
        <dbReference type="SAM" id="MobiDB-lite"/>
    </source>
</evidence>
<dbReference type="GeneID" id="66124733"/>
<feature type="transmembrane region" description="Helical" evidence="2">
    <location>
        <begin position="133"/>
        <end position="157"/>
    </location>
</feature>
<proteinExistence type="predicted"/>
<feature type="transmembrane region" description="Helical" evidence="2">
    <location>
        <begin position="6"/>
        <end position="28"/>
    </location>
</feature>
<evidence type="ECO:0000313" key="4">
    <source>
        <dbReference type="EMBL" id="KAG7822207.1"/>
    </source>
</evidence>
<dbReference type="AlphaFoldDB" id="A0AAN6DKP6"/>
<dbReference type="Proteomes" id="UP001196530">
    <property type="component" value="Unassembled WGS sequence"/>
</dbReference>
<dbReference type="Pfam" id="PF06813">
    <property type="entry name" value="Nodulin-like"/>
    <property type="match status" value="1"/>
</dbReference>
<feature type="domain" description="Nodulin-like" evidence="3">
    <location>
        <begin position="6"/>
        <end position="174"/>
    </location>
</feature>
<dbReference type="SUPFAM" id="SSF103473">
    <property type="entry name" value="MFS general substrate transporter"/>
    <property type="match status" value="1"/>
</dbReference>
<name>A0AAN6DKP6_PICAN</name>
<feature type="region of interest" description="Disordered" evidence="1">
    <location>
        <begin position="357"/>
        <end position="383"/>
    </location>
</feature>
<dbReference type="RefSeq" id="XP_043062577.1">
    <property type="nucleotide sequence ID" value="XM_043206404.1"/>
</dbReference>
<gene>
    <name evidence="4" type="ORF">KL928_000682</name>
</gene>
<protein>
    <recommendedName>
        <fullName evidence="3">Nodulin-like domain-containing protein</fullName>
    </recommendedName>
</protein>
<evidence type="ECO:0000259" key="3">
    <source>
        <dbReference type="Pfam" id="PF06813"/>
    </source>
</evidence>
<comment type="caution">
    <text evidence="4">The sequence shown here is derived from an EMBL/GenBank/DDBJ whole genome shotgun (WGS) entry which is preliminary data.</text>
</comment>